<dbReference type="Proteomes" id="UP001152888">
    <property type="component" value="Unassembled WGS sequence"/>
</dbReference>
<evidence type="ECO:0000313" key="3">
    <source>
        <dbReference type="EMBL" id="CAH1985114.1"/>
    </source>
</evidence>
<dbReference type="AlphaFoldDB" id="A0A9P0PL46"/>
<reference evidence="3" key="1">
    <citation type="submission" date="2022-03" db="EMBL/GenBank/DDBJ databases">
        <authorList>
            <person name="Sayadi A."/>
        </authorList>
    </citation>
    <scope>NUCLEOTIDE SEQUENCE</scope>
</reference>
<dbReference type="InterPro" id="IPR012337">
    <property type="entry name" value="RNaseH-like_sf"/>
</dbReference>
<dbReference type="GO" id="GO:0003676">
    <property type="term" value="F:nucleic acid binding"/>
    <property type="evidence" value="ECO:0007669"/>
    <property type="project" value="InterPro"/>
</dbReference>
<evidence type="ECO:0000259" key="2">
    <source>
        <dbReference type="PROSITE" id="PS50994"/>
    </source>
</evidence>
<feature type="compositionally biased region" description="Basic and acidic residues" evidence="1">
    <location>
        <begin position="266"/>
        <end position="282"/>
    </location>
</feature>
<feature type="domain" description="Integrase catalytic" evidence="2">
    <location>
        <begin position="1"/>
        <end position="144"/>
    </location>
</feature>
<dbReference type="PANTHER" id="PTHR37984:SF5">
    <property type="entry name" value="PROTEIN NYNRIN-LIKE"/>
    <property type="match status" value="1"/>
</dbReference>
<dbReference type="InterPro" id="IPR036397">
    <property type="entry name" value="RNaseH_sf"/>
</dbReference>
<comment type="caution">
    <text evidence="3">The sequence shown here is derived from an EMBL/GenBank/DDBJ whole genome shotgun (WGS) entry which is preliminary data.</text>
</comment>
<feature type="region of interest" description="Disordered" evidence="1">
    <location>
        <begin position="236"/>
        <end position="298"/>
    </location>
</feature>
<proteinExistence type="predicted"/>
<keyword evidence="4" id="KW-1185">Reference proteome</keyword>
<accession>A0A9P0PL46</accession>
<dbReference type="PANTHER" id="PTHR37984">
    <property type="entry name" value="PROTEIN CBG26694"/>
    <property type="match status" value="1"/>
</dbReference>
<feature type="compositionally biased region" description="Polar residues" evidence="1">
    <location>
        <begin position="241"/>
        <end position="265"/>
    </location>
</feature>
<dbReference type="Gene3D" id="3.30.420.10">
    <property type="entry name" value="Ribonuclease H-like superfamily/Ribonuclease H"/>
    <property type="match status" value="1"/>
</dbReference>
<protein>
    <recommendedName>
        <fullName evidence="2">Integrase catalytic domain-containing protein</fullName>
    </recommendedName>
</protein>
<dbReference type="GO" id="GO:0015074">
    <property type="term" value="P:DNA integration"/>
    <property type="evidence" value="ECO:0007669"/>
    <property type="project" value="InterPro"/>
</dbReference>
<organism evidence="3 4">
    <name type="scientific">Acanthoscelides obtectus</name>
    <name type="common">Bean weevil</name>
    <name type="synonym">Bruchus obtectus</name>
    <dbReference type="NCBI Taxonomy" id="200917"/>
    <lineage>
        <taxon>Eukaryota</taxon>
        <taxon>Metazoa</taxon>
        <taxon>Ecdysozoa</taxon>
        <taxon>Arthropoda</taxon>
        <taxon>Hexapoda</taxon>
        <taxon>Insecta</taxon>
        <taxon>Pterygota</taxon>
        <taxon>Neoptera</taxon>
        <taxon>Endopterygota</taxon>
        <taxon>Coleoptera</taxon>
        <taxon>Polyphaga</taxon>
        <taxon>Cucujiformia</taxon>
        <taxon>Chrysomeloidea</taxon>
        <taxon>Chrysomelidae</taxon>
        <taxon>Bruchinae</taxon>
        <taxon>Bruchini</taxon>
        <taxon>Acanthoscelides</taxon>
    </lineage>
</organism>
<dbReference type="OrthoDB" id="6761728at2759"/>
<dbReference type="PROSITE" id="PS50994">
    <property type="entry name" value="INTEGRASE"/>
    <property type="match status" value="1"/>
</dbReference>
<dbReference type="EMBL" id="CAKOFQ010006970">
    <property type="protein sequence ID" value="CAH1985114.1"/>
    <property type="molecule type" value="Genomic_DNA"/>
</dbReference>
<dbReference type="InterPro" id="IPR001584">
    <property type="entry name" value="Integrase_cat-core"/>
</dbReference>
<sequence length="362" mass="42051">MPNCKERGRSGVTSGNDHFSRYAQAYQTMSRNHVDILSKMKHFFSHHGFPKSLHADYGELRSEVIKDYCKAHEIHLHLGSTSNPSSIAPIERLHGTIGEKFRILRQTRKTDTTTDLMTDVILNYNQSVHSTTKHTPFDLLYGSTEDPYSSHLKQILEKDKINEQIAHDSYNQLKKQTNKINEKRVSKIPVLKSPIYIKIPIRQTKDKPKYQKHTIFKQQGNQILIKDRKHMLRRIKPQRKNPLQSSTSLMATNSSATDEPSAQSTSEHEGHKENEKGNELSRQEAVNPLIGPDPLCGVTRTRTKQSIRNWTKRRSLEWWKSQLGLRQVNFSYKAYLEKRKNSVMNQVREKVKQQQEILELMD</sequence>
<gene>
    <name evidence="3" type="ORF">ACAOBT_LOCUS16483</name>
</gene>
<dbReference type="InterPro" id="IPR050951">
    <property type="entry name" value="Retrovirus_Pol_polyprotein"/>
</dbReference>
<evidence type="ECO:0000313" key="4">
    <source>
        <dbReference type="Proteomes" id="UP001152888"/>
    </source>
</evidence>
<evidence type="ECO:0000256" key="1">
    <source>
        <dbReference type="SAM" id="MobiDB-lite"/>
    </source>
</evidence>
<name>A0A9P0PL46_ACAOB</name>
<dbReference type="SUPFAM" id="SSF53098">
    <property type="entry name" value="Ribonuclease H-like"/>
    <property type="match status" value="1"/>
</dbReference>